<reference evidence="2" key="1">
    <citation type="submission" date="2007-03" db="EMBL/GenBank/DDBJ databases">
        <title>Complete sequence of chromosome 1 of Burkholderia vietnamiensis G4.</title>
        <authorList>
            <consortium name="US DOE Joint Genome Institute"/>
            <person name="Copeland A."/>
            <person name="Lucas S."/>
            <person name="Lapidus A."/>
            <person name="Barry K."/>
            <person name="Detter J.C."/>
            <person name="Glavina del Rio T."/>
            <person name="Hammon N."/>
            <person name="Israni S."/>
            <person name="Dalin E."/>
            <person name="Tice H."/>
            <person name="Pitluck S."/>
            <person name="Chain P."/>
            <person name="Malfatti S."/>
            <person name="Shin M."/>
            <person name="Vergez L."/>
            <person name="Schmutz J."/>
            <person name="Larimer F."/>
            <person name="Land M."/>
            <person name="Hauser L."/>
            <person name="Kyrpides N."/>
            <person name="Tiedje J."/>
            <person name="Richardson P."/>
        </authorList>
    </citation>
    <scope>NUCLEOTIDE SEQUENCE [LARGE SCALE GENOMIC DNA]</scope>
    <source>
        <strain evidence="2">G4 / LMG 22486</strain>
    </source>
</reference>
<name>A4JD14_BURVG</name>
<sequence>MNEIKYADKQLEAVRGAVTEALGDARDCLRVWSAWSYGTMGSDDFYLVAEDAARVDEIALAALDASGIADMAEVLELLAAEADAGTVMIPSALRLTIDAALIKAGSKAAPTAVRHVTIGGQGM</sequence>
<proteinExistence type="predicted"/>
<evidence type="ECO:0000313" key="1">
    <source>
        <dbReference type="EMBL" id="ABO54167.1"/>
    </source>
</evidence>
<dbReference type="EMBL" id="CP000614">
    <property type="protein sequence ID" value="ABO54167.1"/>
    <property type="molecule type" value="Genomic_DNA"/>
</dbReference>
<evidence type="ECO:0000313" key="2">
    <source>
        <dbReference type="Proteomes" id="UP000002287"/>
    </source>
</evidence>
<dbReference type="KEGG" id="bvi:Bcep1808_1156"/>
<dbReference type="Proteomes" id="UP000002287">
    <property type="component" value="Chromosome 1"/>
</dbReference>
<gene>
    <name evidence="1" type="ordered locus">Bcep1808_1156</name>
</gene>
<accession>A4JD14</accession>
<dbReference type="HOGENOM" id="CLU_2011018_0_0_4"/>
<dbReference type="AlphaFoldDB" id="A4JD14"/>
<protein>
    <submittedName>
        <fullName evidence="1">Uncharacterized protein</fullName>
    </submittedName>
</protein>
<organism evidence="1 2">
    <name type="scientific">Burkholderia vietnamiensis (strain G4 / LMG 22486)</name>
    <name type="common">Burkholderia cepacia (strain R1808)</name>
    <dbReference type="NCBI Taxonomy" id="269482"/>
    <lineage>
        <taxon>Bacteria</taxon>
        <taxon>Pseudomonadati</taxon>
        <taxon>Pseudomonadota</taxon>
        <taxon>Betaproteobacteria</taxon>
        <taxon>Burkholderiales</taxon>
        <taxon>Burkholderiaceae</taxon>
        <taxon>Burkholderia</taxon>
        <taxon>Burkholderia cepacia complex</taxon>
    </lineage>
</organism>